<dbReference type="Proteomes" id="UP000265520">
    <property type="component" value="Unassembled WGS sequence"/>
</dbReference>
<organism evidence="1 2">
    <name type="scientific">Trifolium medium</name>
    <dbReference type="NCBI Taxonomy" id="97028"/>
    <lineage>
        <taxon>Eukaryota</taxon>
        <taxon>Viridiplantae</taxon>
        <taxon>Streptophyta</taxon>
        <taxon>Embryophyta</taxon>
        <taxon>Tracheophyta</taxon>
        <taxon>Spermatophyta</taxon>
        <taxon>Magnoliopsida</taxon>
        <taxon>eudicotyledons</taxon>
        <taxon>Gunneridae</taxon>
        <taxon>Pentapetalae</taxon>
        <taxon>rosids</taxon>
        <taxon>fabids</taxon>
        <taxon>Fabales</taxon>
        <taxon>Fabaceae</taxon>
        <taxon>Papilionoideae</taxon>
        <taxon>50 kb inversion clade</taxon>
        <taxon>NPAAA clade</taxon>
        <taxon>Hologalegina</taxon>
        <taxon>IRL clade</taxon>
        <taxon>Trifolieae</taxon>
        <taxon>Trifolium</taxon>
    </lineage>
</organism>
<reference evidence="1 2" key="1">
    <citation type="journal article" date="2018" name="Front. Plant Sci.">
        <title>Red Clover (Trifolium pratense) and Zigzag Clover (T. medium) - A Picture of Genomic Similarities and Differences.</title>
        <authorList>
            <person name="Dluhosova J."/>
            <person name="Istvanek J."/>
            <person name="Nedelnik J."/>
            <person name="Repkova J."/>
        </authorList>
    </citation>
    <scope>NUCLEOTIDE SEQUENCE [LARGE SCALE GENOMIC DNA]</scope>
    <source>
        <strain evidence="2">cv. 10/8</strain>
        <tissue evidence="1">Leaf</tissue>
    </source>
</reference>
<evidence type="ECO:0000313" key="1">
    <source>
        <dbReference type="EMBL" id="MCH81587.1"/>
    </source>
</evidence>
<feature type="non-terminal residue" evidence="1">
    <location>
        <position position="45"/>
    </location>
</feature>
<evidence type="ECO:0000313" key="2">
    <source>
        <dbReference type="Proteomes" id="UP000265520"/>
    </source>
</evidence>
<comment type="caution">
    <text evidence="1">The sequence shown here is derived from an EMBL/GenBank/DDBJ whole genome shotgun (WGS) entry which is preliminary data.</text>
</comment>
<keyword evidence="2" id="KW-1185">Reference proteome</keyword>
<proteinExistence type="predicted"/>
<dbReference type="AlphaFoldDB" id="A0A392M2M1"/>
<name>A0A392M2M1_9FABA</name>
<gene>
    <name evidence="1" type="ORF">A2U01_0002377</name>
</gene>
<accession>A0A392M2M1</accession>
<sequence>MDGNCSCDGSTSQRVEIGDEVVGGVKVTGGRGHWWLSNDELSKKM</sequence>
<dbReference type="EMBL" id="LXQA010002487">
    <property type="protein sequence ID" value="MCH81587.1"/>
    <property type="molecule type" value="Genomic_DNA"/>
</dbReference>
<protein>
    <submittedName>
        <fullName evidence="1">Uncharacterized protein</fullName>
    </submittedName>
</protein>